<feature type="compositionally biased region" description="Polar residues" evidence="1">
    <location>
        <begin position="324"/>
        <end position="342"/>
    </location>
</feature>
<feature type="compositionally biased region" description="Polar residues" evidence="1">
    <location>
        <begin position="233"/>
        <end position="244"/>
    </location>
</feature>
<reference evidence="2 3" key="1">
    <citation type="submission" date="2018-11" db="EMBL/GenBank/DDBJ databases">
        <authorList>
            <consortium name="Pathogen Informatics"/>
        </authorList>
    </citation>
    <scope>NUCLEOTIDE SEQUENCE [LARGE SCALE GENOMIC DNA]</scope>
</reference>
<gene>
    <name evidence="2" type="ORF">CGOC_LOCUS925</name>
</gene>
<name>A0A3P6RQN9_CYLGO</name>
<keyword evidence="3" id="KW-1185">Reference proteome</keyword>
<feature type="region of interest" description="Disordered" evidence="1">
    <location>
        <begin position="233"/>
        <end position="423"/>
    </location>
</feature>
<feature type="compositionally biased region" description="Basic and acidic residues" evidence="1">
    <location>
        <begin position="314"/>
        <end position="323"/>
    </location>
</feature>
<organism evidence="2 3">
    <name type="scientific">Cylicostephanus goldi</name>
    <name type="common">Nematode worm</name>
    <dbReference type="NCBI Taxonomy" id="71465"/>
    <lineage>
        <taxon>Eukaryota</taxon>
        <taxon>Metazoa</taxon>
        <taxon>Ecdysozoa</taxon>
        <taxon>Nematoda</taxon>
        <taxon>Chromadorea</taxon>
        <taxon>Rhabditida</taxon>
        <taxon>Rhabditina</taxon>
        <taxon>Rhabditomorpha</taxon>
        <taxon>Strongyloidea</taxon>
        <taxon>Strongylidae</taxon>
        <taxon>Cylicostephanus</taxon>
    </lineage>
</organism>
<sequence length="528" mass="58298">YLQRAKEQNVKSAKDSAVDEVQYAVPLKREPSPATPAPSELERPSELPVKLEIEQTTLDQDDLAPLRDTVKAEPKTEESEGCLYTSRESIALEKAVPMEVDSDSEHGTSVAFSAASNVENVRSTSVMEMNARELSAHEEETGFQVFQDKVDGTSTDDLSSGVEIGAAAAERETIRNFGNSGKEEMSQYLDMVQSEVLQTENVTVVESRERREKTVDAEMDVRSRSVLPVKNLQRSSSATVTTLSELVGEQHGSKEESNQERIKPQPQNMSSSAKLTPSKESRAAHTKTPKKEAASERPSTSSSPISSAIKRPKLKNETPEKQNSKSFSPQRDSSITNASRNLEGTKKHHHKNKEEKTVGKSEDSQLHSVQPSTSALHVNGNSSAVQNSNAESRATESGAKCKVENGHSHSEGKESKHDKKDKLPRISNKFRKFVVVDTHPNGGASILRTDWNNIRKHFDAEERIEFAKQFIRLGLAESNGVPVFVIGILENAASYLAVRLYIRCIPIHARETSTLTGEGKFFCRFRSP</sequence>
<dbReference type="Proteomes" id="UP000271889">
    <property type="component" value="Unassembled WGS sequence"/>
</dbReference>
<dbReference type="EMBL" id="UYRV01001477">
    <property type="protein sequence ID" value="VDK47054.1"/>
    <property type="molecule type" value="Genomic_DNA"/>
</dbReference>
<dbReference type="OrthoDB" id="5872972at2759"/>
<protein>
    <submittedName>
        <fullName evidence="2">Uncharacterized protein</fullName>
    </submittedName>
</protein>
<feature type="compositionally biased region" description="Polar residues" evidence="1">
    <location>
        <begin position="265"/>
        <end position="275"/>
    </location>
</feature>
<feature type="compositionally biased region" description="Low complexity" evidence="1">
    <location>
        <begin position="296"/>
        <end position="309"/>
    </location>
</feature>
<dbReference type="AlphaFoldDB" id="A0A3P6RQN9"/>
<evidence type="ECO:0000256" key="1">
    <source>
        <dbReference type="SAM" id="MobiDB-lite"/>
    </source>
</evidence>
<feature type="compositionally biased region" description="Basic and acidic residues" evidence="1">
    <location>
        <begin position="1"/>
        <end position="17"/>
    </location>
</feature>
<feature type="compositionally biased region" description="Polar residues" evidence="1">
    <location>
        <begin position="366"/>
        <end position="392"/>
    </location>
</feature>
<feature type="compositionally biased region" description="Basic and acidic residues" evidence="1">
    <location>
        <begin position="251"/>
        <end position="263"/>
    </location>
</feature>
<feature type="compositionally biased region" description="Basic and acidic residues" evidence="1">
    <location>
        <begin position="352"/>
        <end position="365"/>
    </location>
</feature>
<feature type="compositionally biased region" description="Basic and acidic residues" evidence="1">
    <location>
        <begin position="277"/>
        <end position="295"/>
    </location>
</feature>
<accession>A0A3P6RQN9</accession>
<feature type="region of interest" description="Disordered" evidence="1">
    <location>
        <begin position="1"/>
        <end position="86"/>
    </location>
</feature>
<feature type="compositionally biased region" description="Basic and acidic residues" evidence="1">
    <location>
        <begin position="399"/>
        <end position="423"/>
    </location>
</feature>
<feature type="non-terminal residue" evidence="2">
    <location>
        <position position="1"/>
    </location>
</feature>
<feature type="compositionally biased region" description="Basic and acidic residues" evidence="1">
    <location>
        <begin position="40"/>
        <end position="53"/>
    </location>
</feature>
<feature type="compositionally biased region" description="Basic and acidic residues" evidence="1">
    <location>
        <begin position="64"/>
        <end position="78"/>
    </location>
</feature>
<proteinExistence type="predicted"/>
<evidence type="ECO:0000313" key="2">
    <source>
        <dbReference type="EMBL" id="VDK47054.1"/>
    </source>
</evidence>
<evidence type="ECO:0000313" key="3">
    <source>
        <dbReference type="Proteomes" id="UP000271889"/>
    </source>
</evidence>